<gene>
    <name evidence="2" type="ORF">CP970_09605</name>
</gene>
<reference evidence="2 3" key="1">
    <citation type="submission" date="2017-09" db="EMBL/GenBank/DDBJ databases">
        <authorList>
            <person name="Lee N."/>
            <person name="Cho B.-K."/>
        </authorList>
    </citation>
    <scope>NUCLEOTIDE SEQUENCE [LARGE SCALE GENOMIC DNA]</scope>
    <source>
        <strain evidence="2 3">ATCC 12853</strain>
    </source>
</reference>
<feature type="domain" description="DUF1266" evidence="1">
    <location>
        <begin position="218"/>
        <end position="427"/>
    </location>
</feature>
<evidence type="ECO:0000313" key="3">
    <source>
        <dbReference type="Proteomes" id="UP000325529"/>
    </source>
</evidence>
<name>A0A5J6G5Z4_STRKN</name>
<protein>
    <submittedName>
        <fullName evidence="2">DUF1266 domain-containing protein</fullName>
    </submittedName>
</protein>
<dbReference type="Pfam" id="PF06889">
    <property type="entry name" value="DUF1266"/>
    <property type="match status" value="1"/>
</dbReference>
<dbReference type="InterPro" id="IPR009677">
    <property type="entry name" value="DUF1266"/>
</dbReference>
<dbReference type="AlphaFoldDB" id="A0A5J6G5Z4"/>
<dbReference type="EMBL" id="CP023699">
    <property type="protein sequence ID" value="QEU91100.1"/>
    <property type="molecule type" value="Genomic_DNA"/>
</dbReference>
<accession>A0A5J6G5Z4</accession>
<dbReference type="KEGG" id="ska:CP970_09605"/>
<evidence type="ECO:0000313" key="2">
    <source>
        <dbReference type="EMBL" id="QEU91100.1"/>
    </source>
</evidence>
<sequence>MRAAVEAKDEDEYHDEYHDDVFPSIAAPRDGSRWQAPADLEEHLYELCEADDAYTYLRAVAVEGLYRPVPRADKGPEAATGPLLTLELPDGRKVAQVYTAGLLPRPHPAVVYEYVTLGALTEGCPDDVDFLVINAATPCEQYYLTTDDEREVWADLHRRHHRPDARADRIETRRTGAPGPGPLLHGLACGAHLCFANGDAWNTLDWHGAGHHNEVGRLAESWGVHNREGWLAMQEGLLAREVSPWYWDFVLGARTELIARQGPRVDPEQWRDGIDSALRARALESGGPGTPHLPGEDPELDDFVMALRALAGKVLRYEARFRADELLPPDGLVGTVAAWDIGRASKMARWGRGARYATHTELRAAVERASAAARSAYASWPEFSAGYVLGRCLHFDEEGFGPWYTDVLHAHRVLTTDPDSPWLTVPFRDA</sequence>
<organism evidence="2 3">
    <name type="scientific">Streptomyces kanamyceticus</name>
    <dbReference type="NCBI Taxonomy" id="1967"/>
    <lineage>
        <taxon>Bacteria</taxon>
        <taxon>Bacillati</taxon>
        <taxon>Actinomycetota</taxon>
        <taxon>Actinomycetes</taxon>
        <taxon>Kitasatosporales</taxon>
        <taxon>Streptomycetaceae</taxon>
        <taxon>Streptomyces</taxon>
    </lineage>
</organism>
<keyword evidence="3" id="KW-1185">Reference proteome</keyword>
<evidence type="ECO:0000259" key="1">
    <source>
        <dbReference type="Pfam" id="PF06889"/>
    </source>
</evidence>
<dbReference type="Proteomes" id="UP000325529">
    <property type="component" value="Chromosome"/>
</dbReference>
<dbReference type="OrthoDB" id="4322331at2"/>
<proteinExistence type="predicted"/>
<dbReference type="RefSeq" id="WP_055556060.1">
    <property type="nucleotide sequence ID" value="NZ_CP023699.1"/>
</dbReference>